<proteinExistence type="predicted"/>
<gene>
    <name evidence="1" type="ORF">BSAL_63650</name>
</gene>
<keyword evidence="2" id="KW-1185">Reference proteome</keyword>
<organism evidence="1 2">
    <name type="scientific">Bodo saltans</name>
    <name type="common">Flagellated protozoan</name>
    <dbReference type="NCBI Taxonomy" id="75058"/>
    <lineage>
        <taxon>Eukaryota</taxon>
        <taxon>Discoba</taxon>
        <taxon>Euglenozoa</taxon>
        <taxon>Kinetoplastea</taxon>
        <taxon>Metakinetoplastina</taxon>
        <taxon>Eubodonida</taxon>
        <taxon>Bodonidae</taxon>
        <taxon>Bodo</taxon>
    </lineage>
</organism>
<dbReference type="AlphaFoldDB" id="A0A0S4ISC0"/>
<evidence type="ECO:0000313" key="2">
    <source>
        <dbReference type="Proteomes" id="UP000051952"/>
    </source>
</evidence>
<name>A0A0S4ISC0_BODSA</name>
<reference evidence="2" key="1">
    <citation type="submission" date="2015-09" db="EMBL/GenBank/DDBJ databases">
        <authorList>
            <consortium name="Pathogen Informatics"/>
        </authorList>
    </citation>
    <scope>NUCLEOTIDE SEQUENCE [LARGE SCALE GENOMIC DNA]</scope>
    <source>
        <strain evidence="2">Lake Konstanz</strain>
    </source>
</reference>
<evidence type="ECO:0000313" key="1">
    <source>
        <dbReference type="EMBL" id="CUF56477.1"/>
    </source>
</evidence>
<dbReference type="Proteomes" id="UP000051952">
    <property type="component" value="Unassembled WGS sequence"/>
</dbReference>
<accession>A0A0S4ISC0</accession>
<sequence length="88" mass="9726">MPTPIQSLLTQDIMKALKLGSYEENIASQDTYLGYVSSHTSPFPVLRMPFDSAVKLPGSPPTWMISTRLKRSNGQSHQATLWCGCVRG</sequence>
<dbReference type="EMBL" id="CYKH01000356">
    <property type="protein sequence ID" value="CUF56477.1"/>
    <property type="molecule type" value="Genomic_DNA"/>
</dbReference>
<dbReference type="VEuPathDB" id="TriTrypDB:BSAL_63650"/>
<protein>
    <submittedName>
        <fullName evidence="1">Uncharacterized protein</fullName>
    </submittedName>
</protein>